<dbReference type="InterPro" id="IPR008826">
    <property type="entry name" value="Se-bd"/>
</dbReference>
<evidence type="ECO:0000313" key="5">
    <source>
        <dbReference type="WBParaSite" id="EVEC_0001327901-mRNA-1"/>
    </source>
</evidence>
<evidence type="ECO:0000256" key="2">
    <source>
        <dbReference type="ARBA" id="ARBA00023266"/>
    </source>
</evidence>
<dbReference type="PANTHER" id="PTHR23300:SF0">
    <property type="entry name" value="METHANETHIOL OXIDASE"/>
    <property type="match status" value="1"/>
</dbReference>
<dbReference type="AlphaFoldDB" id="A0A0N4VQH8"/>
<dbReference type="PANTHER" id="PTHR23300">
    <property type="entry name" value="METHANETHIOL OXIDASE"/>
    <property type="match status" value="1"/>
</dbReference>
<dbReference type="Pfam" id="PF05694">
    <property type="entry name" value="SBP56"/>
    <property type="match status" value="1"/>
</dbReference>
<reference evidence="3 4" key="2">
    <citation type="submission" date="2018-10" db="EMBL/GenBank/DDBJ databases">
        <authorList>
            <consortium name="Pathogen Informatics"/>
        </authorList>
    </citation>
    <scope>NUCLEOTIDE SEQUENCE [LARGE SCALE GENOMIC DNA]</scope>
</reference>
<accession>A0A0N4VQH8</accession>
<sequence>MSVKTEVCCHGPGYASPQDAYLNGPREKYLFVACPHAAQTKPDRLVTIDVDPESPTYCSVVSKVVFPYIGDEVHHTGWNACSSCYNDPSAKRRYLVLPCLNSSRVYFVDTTYPTDLKLHKVGSFVLFIYLINQLII</sequence>
<reference evidence="5" key="1">
    <citation type="submission" date="2017-02" db="UniProtKB">
        <authorList>
            <consortium name="WormBaseParasite"/>
        </authorList>
    </citation>
    <scope>IDENTIFICATION</scope>
</reference>
<dbReference type="GO" id="GO:0008430">
    <property type="term" value="F:selenium binding"/>
    <property type="evidence" value="ECO:0007669"/>
    <property type="project" value="InterPro"/>
</dbReference>
<proteinExistence type="inferred from homology"/>
<dbReference type="STRING" id="51028.A0A0N4VQH8"/>
<dbReference type="EMBL" id="UXUI01014564">
    <property type="protein sequence ID" value="VDD97673.1"/>
    <property type="molecule type" value="Genomic_DNA"/>
</dbReference>
<evidence type="ECO:0000313" key="4">
    <source>
        <dbReference type="Proteomes" id="UP000274131"/>
    </source>
</evidence>
<gene>
    <name evidence="3" type="ORF">EVEC_LOCUS12424</name>
</gene>
<dbReference type="Proteomes" id="UP000274131">
    <property type="component" value="Unassembled WGS sequence"/>
</dbReference>
<keyword evidence="2" id="KW-0711">Selenium</keyword>
<evidence type="ECO:0000313" key="3">
    <source>
        <dbReference type="EMBL" id="VDD97673.1"/>
    </source>
</evidence>
<dbReference type="WBParaSite" id="EVEC_0001327901-mRNA-1">
    <property type="protein sequence ID" value="EVEC_0001327901-mRNA-1"/>
    <property type="gene ID" value="EVEC_0001327901"/>
</dbReference>
<protein>
    <submittedName>
        <fullName evidence="5">DUF295 domain-containing protein</fullName>
    </submittedName>
</protein>
<dbReference type="OrthoDB" id="10252446at2759"/>
<keyword evidence="4" id="KW-1185">Reference proteome</keyword>
<organism evidence="5">
    <name type="scientific">Enterobius vermicularis</name>
    <name type="common">Human pinworm</name>
    <dbReference type="NCBI Taxonomy" id="51028"/>
    <lineage>
        <taxon>Eukaryota</taxon>
        <taxon>Metazoa</taxon>
        <taxon>Ecdysozoa</taxon>
        <taxon>Nematoda</taxon>
        <taxon>Chromadorea</taxon>
        <taxon>Rhabditida</taxon>
        <taxon>Spirurina</taxon>
        <taxon>Oxyuridomorpha</taxon>
        <taxon>Oxyuroidea</taxon>
        <taxon>Oxyuridae</taxon>
        <taxon>Enterobius</taxon>
    </lineage>
</organism>
<evidence type="ECO:0000256" key="1">
    <source>
        <dbReference type="ARBA" id="ARBA00005606"/>
    </source>
</evidence>
<comment type="similarity">
    <text evidence="1">Belongs to the selenium-binding protein family.</text>
</comment>
<name>A0A0N4VQH8_ENTVE</name>